<dbReference type="FunFam" id="3.40.50.300:FF:003287">
    <property type="entry name" value="U5 small nuclear ribonucleoprotein 200 kDa helicase"/>
    <property type="match status" value="1"/>
</dbReference>
<dbReference type="FunFam" id="3.40.50.300:FF:000231">
    <property type="entry name" value="Activating signal cointegrator 1 complex subunit 3"/>
    <property type="match status" value="1"/>
</dbReference>
<dbReference type="Gene3D" id="2.60.40.150">
    <property type="entry name" value="C2 domain"/>
    <property type="match status" value="1"/>
</dbReference>
<feature type="domain" description="Helicase ATP-binding" evidence="5">
    <location>
        <begin position="1255"/>
        <end position="1456"/>
    </location>
</feature>
<dbReference type="InterPro" id="IPR004179">
    <property type="entry name" value="Sec63-dom"/>
</dbReference>
<evidence type="ECO:0000256" key="1">
    <source>
        <dbReference type="ARBA" id="ARBA00022741"/>
    </source>
</evidence>
<dbReference type="InterPro" id="IPR036388">
    <property type="entry name" value="WH-like_DNA-bd_sf"/>
</dbReference>
<dbReference type="SUPFAM" id="SSF46785">
    <property type="entry name" value="Winged helix' DNA-binding domain"/>
    <property type="match status" value="1"/>
</dbReference>
<evidence type="ECO:0000256" key="2">
    <source>
        <dbReference type="ARBA" id="ARBA00022801"/>
    </source>
</evidence>
<dbReference type="EMBL" id="LRBS01000089">
    <property type="protein sequence ID" value="OII75219.1"/>
    <property type="molecule type" value="Genomic_DNA"/>
</dbReference>
<dbReference type="InterPro" id="IPR001650">
    <property type="entry name" value="Helicase_C-like"/>
</dbReference>
<reference evidence="7 8" key="1">
    <citation type="submission" date="2016-10" db="EMBL/GenBank/DDBJ databases">
        <title>Reductive evolution of mitochondrial metabolism and differential evolution of invasion-related proteins in Cryptosporidium.</title>
        <authorList>
            <person name="Liu S."/>
            <person name="Roellig D.M."/>
            <person name="Guo Y."/>
            <person name="Li N."/>
            <person name="Frace M.A."/>
            <person name="Tang K."/>
            <person name="Zhang L."/>
            <person name="Feng Y."/>
            <person name="Xiao L."/>
        </authorList>
    </citation>
    <scope>NUCLEOTIDE SEQUENCE [LARGE SCALE GENOMIC DNA]</scope>
    <source>
        <strain evidence="7">30847</strain>
    </source>
</reference>
<evidence type="ECO:0000256" key="3">
    <source>
        <dbReference type="ARBA" id="ARBA00022806"/>
    </source>
</evidence>
<dbReference type="GO" id="GO:0016787">
    <property type="term" value="F:hydrolase activity"/>
    <property type="evidence" value="ECO:0007669"/>
    <property type="project" value="UniProtKB-KW"/>
</dbReference>
<dbReference type="PIRSF" id="PIRSF039073">
    <property type="entry name" value="BRR2"/>
    <property type="match status" value="1"/>
</dbReference>
<keyword evidence="3 7" id="KW-0347">Helicase</keyword>
<evidence type="ECO:0000313" key="8">
    <source>
        <dbReference type="Proteomes" id="UP000186804"/>
    </source>
</evidence>
<dbReference type="GeneID" id="92364559"/>
<dbReference type="SMART" id="SM00487">
    <property type="entry name" value="DEXDc"/>
    <property type="match status" value="2"/>
</dbReference>
<dbReference type="SMART" id="SM00973">
    <property type="entry name" value="Sec63"/>
    <property type="match status" value="2"/>
</dbReference>
<dbReference type="InterPro" id="IPR014001">
    <property type="entry name" value="Helicase_ATP-bd"/>
</dbReference>
<feature type="domain" description="Helicase ATP-binding" evidence="5">
    <location>
        <begin position="257"/>
        <end position="454"/>
    </location>
</feature>
<dbReference type="InterPro" id="IPR050474">
    <property type="entry name" value="Hel308_SKI2-like"/>
</dbReference>
<dbReference type="InterPro" id="IPR057842">
    <property type="entry name" value="WH_MER3"/>
</dbReference>
<feature type="domain" description="Helicase C-terminal" evidence="6">
    <location>
        <begin position="571"/>
        <end position="754"/>
    </location>
</feature>
<dbReference type="PANTHER" id="PTHR47961">
    <property type="entry name" value="DNA POLYMERASE THETA, PUTATIVE (AFU_ORTHOLOGUE AFUA_1G05260)-RELATED"/>
    <property type="match status" value="1"/>
</dbReference>
<dbReference type="PROSITE" id="PS51192">
    <property type="entry name" value="HELICASE_ATP_BIND_1"/>
    <property type="match status" value="2"/>
</dbReference>
<dbReference type="SUPFAM" id="SSF158702">
    <property type="entry name" value="Sec63 N-terminal domain-like"/>
    <property type="match status" value="2"/>
</dbReference>
<evidence type="ECO:0000313" key="7">
    <source>
        <dbReference type="EMBL" id="OII75219.1"/>
    </source>
</evidence>
<dbReference type="InterPro" id="IPR036390">
    <property type="entry name" value="WH_DNA-bd_sf"/>
</dbReference>
<evidence type="ECO:0000256" key="4">
    <source>
        <dbReference type="ARBA" id="ARBA00022840"/>
    </source>
</evidence>
<dbReference type="Pfam" id="PF00270">
    <property type="entry name" value="DEAD"/>
    <property type="match status" value="2"/>
</dbReference>
<dbReference type="Pfam" id="PF00271">
    <property type="entry name" value="Helicase_C"/>
    <property type="match status" value="2"/>
</dbReference>
<dbReference type="Gene3D" id="1.10.10.10">
    <property type="entry name" value="Winged helix-like DNA-binding domain superfamily/Winged helix DNA-binding domain"/>
    <property type="match status" value="2"/>
</dbReference>
<feature type="domain" description="Helicase C-terminal" evidence="6">
    <location>
        <begin position="1489"/>
        <end position="1699"/>
    </location>
</feature>
<organism evidence="7 8">
    <name type="scientific">Cryptosporidium andersoni</name>
    <dbReference type="NCBI Taxonomy" id="117008"/>
    <lineage>
        <taxon>Eukaryota</taxon>
        <taxon>Sar</taxon>
        <taxon>Alveolata</taxon>
        <taxon>Apicomplexa</taxon>
        <taxon>Conoidasida</taxon>
        <taxon>Coccidia</taxon>
        <taxon>Eucoccidiorida</taxon>
        <taxon>Eimeriorina</taxon>
        <taxon>Cryptosporidiidae</taxon>
        <taxon>Cryptosporidium</taxon>
    </lineage>
</organism>
<name>A0A1J4MP44_9CRYT</name>
<dbReference type="Pfam" id="PF02889">
    <property type="entry name" value="Sec63"/>
    <property type="match status" value="2"/>
</dbReference>
<dbReference type="OrthoDB" id="5575at2759"/>
<dbReference type="RefSeq" id="XP_067067435.1">
    <property type="nucleotide sequence ID" value="XM_067210618.1"/>
</dbReference>
<dbReference type="SUPFAM" id="SSF52540">
    <property type="entry name" value="P-loop containing nucleoside triphosphate hydrolases"/>
    <property type="match status" value="3"/>
</dbReference>
<proteinExistence type="predicted"/>
<dbReference type="CDD" id="cd18795">
    <property type="entry name" value="SF2_C_Ski2"/>
    <property type="match status" value="2"/>
</dbReference>
<keyword evidence="1" id="KW-0547">Nucleotide-binding</keyword>
<comment type="caution">
    <text evidence="7">The sequence shown here is derived from an EMBL/GenBank/DDBJ whole genome shotgun (WGS) entry which is preliminary data.</text>
</comment>
<accession>A0A1J4MP44</accession>
<sequence length="2144" mass="247213">MINENEDIYLYPILYKIWLDISKLGVDNIESIKCNPECLRNNFEVMCRIVDDILITFGNVNNTKDIDRNKITTDLIDLLGDTRIELIFYMIENVKKLSSELEALKYYYNMNIDMDNKGINTHKLLSSLSFVDMDNLDMYNSHKTLRTKIPISNTDNSETKSSSLNENMSKKVENTLPLINLNEDLNFSMNNKINLLQGQVHNKTELYEEVYIAPPNNNISVNTSNENIVSIKVLPRYFWNVFEGISYFNTIQSCVFKSAYETSENILVAAPTGAGKTNIALLVILRSIETYFQSLGLQCNSSNLINLEAKDFKVIYIAPMKSLVGEITRKFTKSLKHIGLKITELTADVVISKKDINGFHIIVTVPEKWDILTRSTLSGPSDNTTFLNTIQCIILDEIHMLGDERGPSVEAIVARTITNIEITQSKVRLVGLSATLPNWMDFAEFLHVSKEHAYYFDLKFRPVPLENTIIGIYDPAKNYSYTSTKNINNNLGENTDLPQNKSFDDIINEILFSKLKETLLSGNQILVFVHSRNETIVTAEYIKSRLNESEYIFKNIEVSKIENKNTEIQDDIPFLYKDLTKNNTDLNDKEMNDFVTYKKMVAKCGSPWIQDLFKYRIGIHHAGLLPSQRRLSEKLFASGIVRVLVTTATLAWGVNLPAHQVIIKGTDVYDSKNGRYKDIGILDILQIFGRAGRPQFDVLGSAILLTKINKLHHYVRQLTYQAPIESLLGRGSELCNLINTEICRGLILNFDDIIRWIKYTFFFVRIRKSPLYYGLTHEDILSDYDFIESLKKIIMNSLLSLRSSKLIRYNITSSELYATQSGRLASKYYIDFVTANIFREMLIDNNYKSSEDLNEVINFGGLNLSIIRYMKDDIDILLTLGSATEFSSMISRNEEVHELEKIKLNPFISSLLKGRVLDVLDTNVKIMLLLLACTARIEIKTPTLILDSCYTIQNSIRLLMFMFEIVQLTPSNVAEQAFRILEWTKMIRMRMNYNDCMLRHFVYHYSLNNNRSNIEAEYIIGKHKNVGPLKLDSIIRLENHAHWDIIKEYSVSELKDIVYSEASRVLHYIKIVPNIIIENINLVPISVKVAKFDLKLKPSWQWVDRWHGMHESFILWIENPDSGGIIYSSSFIIHKKKVNELLVISEYIPIPIPTPFQLIIRIISEKWVNLSFESTVNFKNIVDEFNYRSSLYYSNILSNCKDSLSKQHFTSSDYTQLLDLHPLNINILNIPLLEEYYNQVKKVIFLNPIQTQLFYILYHTSENIFLGAPTGSGKTMIAEIAIFRTLFKCTNNLNPFSNCMKDKPRIVYIAPLKALAMERYNEWKILFNKYLNINILLITGNTNPTAKELFEAYIYITTPEKWDSLTRRWWSEKKSYMRTVRLVIFDEIHLLGQEPRGAVIEVLICRMKFMNKVIERTKQVDTCSVCSSIRIIGLSTSLANSKELALWMGVSTVGYFNFTSAIRPVPCTVYISGFSEKHYCPRMSTMNLPMYRFIKEHSANKPVLIFTSSRRQTRLTALAIVHFCLFENNANKFISLDSSDEVREIALSVSDNTLKQTLEFGIGIHHAGMKEDDKTLVEYLFLNGKIKIVVSTSTLAWGVNFPAYLVVVKGTEFYDGYKQRYVDYPVTDIIQMIGRAGRPQFDSNAIGYIMTYEPKKQYYKRFLYDPLPLESSLHLNMLCEVINAEISARSIRNKLDAIQFLFNSFLFRRIILNPAYYDPNIFQEDYSISIVNNDVNLRYPLISKIFGKMIDNVIETLIEKRCIQISTGESICDTTNKTDSSEYSWTDLYGSSITSQDSLCNLQYFIPTFLGQVSAFFYIKCETTEFIESELYNKFVNPNGDVFKVGHFLYGWVDILRFLCQSTEFNLHPVRHNEDIICTKLSKKCPLGILPYETMQSPYQKVFLLLQCYLFGIPVPVIDFVNDIHSILEQLDRIIQACLYLNIFGRIKSYSAFLSILCIQHCIKQNIHPFQSTLLQIPFIETLDDIKYIKRNYKVDTFYEFIYKSKSCPSTKKILFPNHIDSVESIFNWILSIPIFKIDSSIQASSKDPTCNSNNEVNCLYIQIILDQKSHTRWSSEFWFAIATIKDDKILHISKLHNSDFSLENNILIYSINLELSVECISSGIIVSVNSDKYMGLSIEKVVC</sequence>
<keyword evidence="8" id="KW-1185">Reference proteome</keyword>
<dbReference type="VEuPathDB" id="CryptoDB:cand_003740"/>
<dbReference type="GO" id="GO:0005524">
    <property type="term" value="F:ATP binding"/>
    <property type="evidence" value="ECO:0007669"/>
    <property type="project" value="UniProtKB-KW"/>
</dbReference>
<dbReference type="InterPro" id="IPR035892">
    <property type="entry name" value="C2_domain_sf"/>
</dbReference>
<evidence type="ECO:0000259" key="5">
    <source>
        <dbReference type="PROSITE" id="PS51192"/>
    </source>
</evidence>
<dbReference type="SMART" id="SM00490">
    <property type="entry name" value="HELICc"/>
    <property type="match status" value="2"/>
</dbReference>
<dbReference type="InterPro" id="IPR011545">
    <property type="entry name" value="DEAD/DEAH_box_helicase_dom"/>
</dbReference>
<dbReference type="GO" id="GO:0004386">
    <property type="term" value="F:helicase activity"/>
    <property type="evidence" value="ECO:0007669"/>
    <property type="project" value="UniProtKB-KW"/>
</dbReference>
<keyword evidence="2" id="KW-0378">Hydrolase</keyword>
<dbReference type="Pfam" id="PF23445">
    <property type="entry name" value="WHD_SNRNP200"/>
    <property type="match status" value="2"/>
</dbReference>
<gene>
    <name evidence="7" type="ORF">cand_003740</name>
</gene>
<protein>
    <submittedName>
        <fullName evidence="7">DEAD DEAH box helicase family protein</fullName>
    </submittedName>
</protein>
<dbReference type="Gene3D" id="3.40.50.300">
    <property type="entry name" value="P-loop containing nucleotide triphosphate hydrolases"/>
    <property type="match status" value="4"/>
</dbReference>
<dbReference type="GO" id="GO:0003676">
    <property type="term" value="F:nucleic acid binding"/>
    <property type="evidence" value="ECO:0007669"/>
    <property type="project" value="InterPro"/>
</dbReference>
<dbReference type="Proteomes" id="UP000186804">
    <property type="component" value="Unassembled WGS sequence"/>
</dbReference>
<dbReference type="PROSITE" id="PS51194">
    <property type="entry name" value="HELICASE_CTER"/>
    <property type="match status" value="2"/>
</dbReference>
<dbReference type="InterPro" id="IPR027417">
    <property type="entry name" value="P-loop_NTPase"/>
</dbReference>
<dbReference type="PANTHER" id="PTHR47961:SF13">
    <property type="entry name" value="ACTIVATING SIGNAL COINTEGRATOR 1 COMPLEX SUBUNIT 3"/>
    <property type="match status" value="1"/>
</dbReference>
<keyword evidence="4" id="KW-0067">ATP-binding</keyword>
<dbReference type="Gene3D" id="1.10.3380.10">
    <property type="entry name" value="Sec63 N-terminal domain-like domain"/>
    <property type="match status" value="2"/>
</dbReference>
<evidence type="ECO:0000259" key="6">
    <source>
        <dbReference type="PROSITE" id="PS51194"/>
    </source>
</evidence>